<proteinExistence type="predicted"/>
<dbReference type="SUPFAM" id="SSF47413">
    <property type="entry name" value="lambda repressor-like DNA-binding domains"/>
    <property type="match status" value="1"/>
</dbReference>
<dbReference type="RefSeq" id="WP_077718303.1">
    <property type="nucleotide sequence ID" value="NZ_CP019699.1"/>
</dbReference>
<dbReference type="CDD" id="cd00093">
    <property type="entry name" value="HTH_XRE"/>
    <property type="match status" value="1"/>
</dbReference>
<dbReference type="InterPro" id="IPR010982">
    <property type="entry name" value="Lambda_DNA-bd_dom_sf"/>
</dbReference>
<dbReference type="PANTHER" id="PTHR46558:SF4">
    <property type="entry name" value="DNA-BIDING PHAGE PROTEIN"/>
    <property type="match status" value="1"/>
</dbReference>
<dbReference type="EMBL" id="CP019699">
    <property type="protein sequence ID" value="AQS54486.1"/>
    <property type="molecule type" value="Genomic_DNA"/>
</dbReference>
<evidence type="ECO:0000259" key="2">
    <source>
        <dbReference type="PROSITE" id="PS50943"/>
    </source>
</evidence>
<dbReference type="GO" id="GO:0003677">
    <property type="term" value="F:DNA binding"/>
    <property type="evidence" value="ECO:0007669"/>
    <property type="project" value="UniProtKB-KW"/>
</dbReference>
<accession>A0A1U9K382</accession>
<dbReference type="OrthoDB" id="3035529at2"/>
<dbReference type="PROSITE" id="PS50943">
    <property type="entry name" value="HTH_CROC1"/>
    <property type="match status" value="1"/>
</dbReference>
<organism evidence="3 4">
    <name type="scientific">Novibacillus thermophilus</name>
    <dbReference type="NCBI Taxonomy" id="1471761"/>
    <lineage>
        <taxon>Bacteria</taxon>
        <taxon>Bacillati</taxon>
        <taxon>Bacillota</taxon>
        <taxon>Bacilli</taxon>
        <taxon>Bacillales</taxon>
        <taxon>Thermoactinomycetaceae</taxon>
        <taxon>Novibacillus</taxon>
    </lineage>
</organism>
<evidence type="ECO:0000256" key="1">
    <source>
        <dbReference type="ARBA" id="ARBA00023125"/>
    </source>
</evidence>
<keyword evidence="1" id="KW-0238">DNA-binding</keyword>
<evidence type="ECO:0000313" key="4">
    <source>
        <dbReference type="Proteomes" id="UP000188603"/>
    </source>
</evidence>
<sequence length="74" mass="8197">MSDDIIGRRIRAYRKLKGYTQQGLAEALGVSVAVIGSVERGTRMPKKQLLQDIADVLNIEVEELLPSDRDLDDG</sequence>
<gene>
    <name evidence="3" type="ORF">B0W44_00415</name>
</gene>
<dbReference type="SMART" id="SM00530">
    <property type="entry name" value="HTH_XRE"/>
    <property type="match status" value="1"/>
</dbReference>
<dbReference type="Pfam" id="PF01381">
    <property type="entry name" value="HTH_3"/>
    <property type="match status" value="1"/>
</dbReference>
<dbReference type="AlphaFoldDB" id="A0A1U9K382"/>
<dbReference type="PANTHER" id="PTHR46558">
    <property type="entry name" value="TRACRIPTIONAL REGULATORY PROTEIN-RELATED-RELATED"/>
    <property type="match status" value="1"/>
</dbReference>
<protein>
    <submittedName>
        <fullName evidence="3">Transcriptional regulator</fullName>
    </submittedName>
</protein>
<evidence type="ECO:0000313" key="3">
    <source>
        <dbReference type="EMBL" id="AQS54486.1"/>
    </source>
</evidence>
<dbReference type="KEGG" id="ntr:B0W44_00415"/>
<feature type="domain" description="HTH cro/C1-type" evidence="2">
    <location>
        <begin position="10"/>
        <end position="64"/>
    </location>
</feature>
<keyword evidence="4" id="KW-1185">Reference proteome</keyword>
<dbReference type="STRING" id="1471761.B0W44_00415"/>
<name>A0A1U9K382_9BACL</name>
<dbReference type="InterPro" id="IPR001387">
    <property type="entry name" value="Cro/C1-type_HTH"/>
</dbReference>
<reference evidence="3 4" key="1">
    <citation type="journal article" date="2015" name="Int. J. Syst. Evol. Microbiol.">
        <title>Novibacillus thermophilus gen. nov., sp. nov., a Gram-staining-negative and moderately thermophilic member of the family Thermoactinomycetaceae.</title>
        <authorList>
            <person name="Yang G."/>
            <person name="Chen J."/>
            <person name="Zhou S."/>
        </authorList>
    </citation>
    <scope>NUCLEOTIDE SEQUENCE [LARGE SCALE GENOMIC DNA]</scope>
    <source>
        <strain evidence="3 4">SG-1</strain>
    </source>
</reference>
<dbReference type="Gene3D" id="1.10.260.40">
    <property type="entry name" value="lambda repressor-like DNA-binding domains"/>
    <property type="match status" value="1"/>
</dbReference>
<dbReference type="Proteomes" id="UP000188603">
    <property type="component" value="Chromosome"/>
</dbReference>